<organism evidence="1 2">
    <name type="scientific">Candidatus Woesebacteria bacterium RIFCSPLOWO2_01_FULL_44_14</name>
    <dbReference type="NCBI Taxonomy" id="1802525"/>
    <lineage>
        <taxon>Bacteria</taxon>
        <taxon>Candidatus Woeseibacteriota</taxon>
    </lineage>
</organism>
<proteinExistence type="predicted"/>
<comment type="caution">
    <text evidence="1">The sequence shown here is derived from an EMBL/GenBank/DDBJ whole genome shotgun (WGS) entry which is preliminary data.</text>
</comment>
<dbReference type="Gene3D" id="3.40.50.2300">
    <property type="match status" value="1"/>
</dbReference>
<protein>
    <recommendedName>
        <fullName evidence="3">Response regulatory domain-containing protein</fullName>
    </recommendedName>
</protein>
<reference evidence="1 2" key="1">
    <citation type="journal article" date="2016" name="Nat. Commun.">
        <title>Thousands of microbial genomes shed light on interconnected biogeochemical processes in an aquifer system.</title>
        <authorList>
            <person name="Anantharaman K."/>
            <person name="Brown C.T."/>
            <person name="Hug L.A."/>
            <person name="Sharon I."/>
            <person name="Castelle C.J."/>
            <person name="Probst A.J."/>
            <person name="Thomas B.C."/>
            <person name="Singh A."/>
            <person name="Wilkins M.J."/>
            <person name="Karaoz U."/>
            <person name="Brodie E.L."/>
            <person name="Williams K.H."/>
            <person name="Hubbard S.S."/>
            <person name="Banfield J.F."/>
        </authorList>
    </citation>
    <scope>NUCLEOTIDE SEQUENCE [LARGE SCALE GENOMIC DNA]</scope>
</reference>
<dbReference type="EMBL" id="MGHL01000006">
    <property type="protein sequence ID" value="OGM70112.1"/>
    <property type="molecule type" value="Genomic_DNA"/>
</dbReference>
<dbReference type="AlphaFoldDB" id="A0A1F8C1I0"/>
<evidence type="ECO:0000313" key="2">
    <source>
        <dbReference type="Proteomes" id="UP000178429"/>
    </source>
</evidence>
<sequence>MGNRERILWADDMIFLHEGALFEFVEEDGHEIVGKAKSVEEVDQLLDEGINPTVAIVDANMPSKGDGEKAAAIIRERSPETKIVSFSSQRQTWGDENWTKDMGLNQILEGIKKL</sequence>
<dbReference type="SUPFAM" id="SSF52172">
    <property type="entry name" value="CheY-like"/>
    <property type="match status" value="1"/>
</dbReference>
<evidence type="ECO:0008006" key="3">
    <source>
        <dbReference type="Google" id="ProtNLM"/>
    </source>
</evidence>
<dbReference type="Proteomes" id="UP000178429">
    <property type="component" value="Unassembled WGS sequence"/>
</dbReference>
<gene>
    <name evidence="1" type="ORF">A2975_03485</name>
</gene>
<dbReference type="InterPro" id="IPR011006">
    <property type="entry name" value="CheY-like_superfamily"/>
</dbReference>
<dbReference type="STRING" id="1802525.A2975_03485"/>
<name>A0A1F8C1I0_9BACT</name>
<evidence type="ECO:0000313" key="1">
    <source>
        <dbReference type="EMBL" id="OGM70112.1"/>
    </source>
</evidence>
<accession>A0A1F8C1I0</accession>